<dbReference type="CDD" id="cd04301">
    <property type="entry name" value="NAT_SF"/>
    <property type="match status" value="1"/>
</dbReference>
<reference evidence="5" key="1">
    <citation type="submission" date="2017-05" db="EMBL/GenBank/DDBJ databases">
        <authorList>
            <person name="Rodrigo-Torres L."/>
            <person name="Arahal R. D."/>
            <person name="Lucena T."/>
        </authorList>
    </citation>
    <scope>NUCLEOTIDE SEQUENCE [LARGE SCALE GENOMIC DNA]</scope>
    <source>
        <strain evidence="5">CECT 8715</strain>
    </source>
</reference>
<evidence type="ECO:0000313" key="5">
    <source>
        <dbReference type="Proteomes" id="UP000202485"/>
    </source>
</evidence>
<dbReference type="EC" id="2.3.1.-" evidence="4"/>
<dbReference type="EMBL" id="FXYG01000004">
    <property type="protein sequence ID" value="SMX48086.1"/>
    <property type="molecule type" value="Genomic_DNA"/>
</dbReference>
<gene>
    <name evidence="4" type="primary">yncA_2</name>
    <name evidence="4" type="ORF">RUA8715_03316</name>
</gene>
<dbReference type="OrthoDB" id="5459937at2"/>
<dbReference type="Pfam" id="PF13420">
    <property type="entry name" value="Acetyltransf_4"/>
    <property type="match status" value="1"/>
</dbReference>
<dbReference type="GO" id="GO:0016747">
    <property type="term" value="F:acyltransferase activity, transferring groups other than amino-acyl groups"/>
    <property type="evidence" value="ECO:0007669"/>
    <property type="project" value="InterPro"/>
</dbReference>
<dbReference type="RefSeq" id="WP_093964786.1">
    <property type="nucleotide sequence ID" value="NZ_FXYG01000004.1"/>
</dbReference>
<dbReference type="Proteomes" id="UP000202485">
    <property type="component" value="Unassembled WGS sequence"/>
</dbReference>
<evidence type="ECO:0000256" key="2">
    <source>
        <dbReference type="ARBA" id="ARBA00023315"/>
    </source>
</evidence>
<evidence type="ECO:0000256" key="1">
    <source>
        <dbReference type="ARBA" id="ARBA00022679"/>
    </source>
</evidence>
<dbReference type="PANTHER" id="PTHR43072">
    <property type="entry name" value="N-ACETYLTRANSFERASE"/>
    <property type="match status" value="1"/>
</dbReference>
<keyword evidence="5" id="KW-1185">Reference proteome</keyword>
<dbReference type="AlphaFoldDB" id="A0A238L185"/>
<evidence type="ECO:0000313" key="4">
    <source>
        <dbReference type="EMBL" id="SMX48086.1"/>
    </source>
</evidence>
<dbReference type="InterPro" id="IPR000182">
    <property type="entry name" value="GNAT_dom"/>
</dbReference>
<name>A0A238L185_9RHOB</name>
<organism evidence="4 5">
    <name type="scientific">Ruegeria arenilitoris</name>
    <dbReference type="NCBI Taxonomy" id="1173585"/>
    <lineage>
        <taxon>Bacteria</taxon>
        <taxon>Pseudomonadati</taxon>
        <taxon>Pseudomonadota</taxon>
        <taxon>Alphaproteobacteria</taxon>
        <taxon>Rhodobacterales</taxon>
        <taxon>Roseobacteraceae</taxon>
        <taxon>Ruegeria</taxon>
    </lineage>
</organism>
<keyword evidence="1 4" id="KW-0808">Transferase</keyword>
<accession>A0A238L185</accession>
<dbReference type="InterPro" id="IPR016181">
    <property type="entry name" value="Acyl_CoA_acyltransferase"/>
</dbReference>
<keyword evidence="2 4" id="KW-0012">Acyltransferase</keyword>
<dbReference type="Gene3D" id="3.40.630.30">
    <property type="match status" value="1"/>
</dbReference>
<proteinExistence type="predicted"/>
<dbReference type="PROSITE" id="PS51186">
    <property type="entry name" value="GNAT"/>
    <property type="match status" value="1"/>
</dbReference>
<protein>
    <submittedName>
        <fullName evidence="4">N-acyltransferase YncA</fullName>
        <ecNumber evidence="4">2.3.1.-</ecNumber>
    </submittedName>
</protein>
<dbReference type="SUPFAM" id="SSF55729">
    <property type="entry name" value="Acyl-CoA N-acyltransferases (Nat)"/>
    <property type="match status" value="1"/>
</dbReference>
<feature type="domain" description="N-acetyltransferase" evidence="3">
    <location>
        <begin position="1"/>
        <end position="160"/>
    </location>
</feature>
<dbReference type="PANTHER" id="PTHR43072:SF23">
    <property type="entry name" value="UPF0039 PROTEIN C11D3.02C"/>
    <property type="match status" value="1"/>
</dbReference>
<sequence>MIIRPARPRDAAQIAEITNTIIRGTLITFTTTERSPEEIARDIDERGLAFQVAELDGRVVGYATYGSFRSGPGYAHSREHTILLAPEGRGRGTGRALIRALEEVARSQGVHVLVAGISAENPGAIAFHAAVGFQTVGRMPEVGHKWGRWLDLVLMQKILASE</sequence>
<evidence type="ECO:0000259" key="3">
    <source>
        <dbReference type="PROSITE" id="PS51186"/>
    </source>
</evidence>